<sequence length="358" mass="40466">MGNVIFTKGSSSCTALSHLSSSQLTFSTDCSAFLNWRDGQLDSYLERVVVFRSLVATVKLQPTLDDSLEAKAVNFLESVNPEHPELVDAFLSKHGRTTDESLANFVQSIVVLITTPGQSITTAAMKMLDHLITNSSQSIRLGLVKADLIPQLINNLNPLSLSFAKAIDIHTYLMKCMNHSLWLASPYGLEQLGIEDGNEQQDVHEMVLKQVLIPSEKYICHLCANRFSIIDGDQSLNFMILLARLLRISPSYQPATEFFLIDRPVFLTIPSCVTFFEDEKPIRNFLYEMNRAQDDWNEVMGEDQQRWKTMHRMLRMEGIDDAIEKRLRNDKTGSIGGYIVESSTIWNDLQGMNLPAPW</sequence>
<protein>
    <submittedName>
        <fullName evidence="1">Uncharacterized protein</fullName>
    </submittedName>
</protein>
<evidence type="ECO:0000313" key="2">
    <source>
        <dbReference type="Proteomes" id="UP001281761"/>
    </source>
</evidence>
<name>A0ABQ9XNG0_9EUKA</name>
<dbReference type="Proteomes" id="UP001281761">
    <property type="component" value="Unassembled WGS sequence"/>
</dbReference>
<evidence type="ECO:0000313" key="1">
    <source>
        <dbReference type="EMBL" id="KAK2953054.1"/>
    </source>
</evidence>
<keyword evidence="2" id="KW-1185">Reference proteome</keyword>
<reference evidence="1 2" key="1">
    <citation type="journal article" date="2022" name="bioRxiv">
        <title>Genomics of Preaxostyla Flagellates Illuminates Evolutionary Transitions and the Path Towards Mitochondrial Loss.</title>
        <authorList>
            <person name="Novak L.V.F."/>
            <person name="Treitli S.C."/>
            <person name="Pyrih J."/>
            <person name="Halakuc P."/>
            <person name="Pipaliya S.V."/>
            <person name="Vacek V."/>
            <person name="Brzon O."/>
            <person name="Soukal P."/>
            <person name="Eme L."/>
            <person name="Dacks J.B."/>
            <person name="Karnkowska A."/>
            <person name="Elias M."/>
            <person name="Hampl V."/>
        </authorList>
    </citation>
    <scope>NUCLEOTIDE SEQUENCE [LARGE SCALE GENOMIC DNA]</scope>
    <source>
        <strain evidence="1">NAU3</strain>
        <tissue evidence="1">Gut</tissue>
    </source>
</reference>
<organism evidence="1 2">
    <name type="scientific">Blattamonas nauphoetae</name>
    <dbReference type="NCBI Taxonomy" id="2049346"/>
    <lineage>
        <taxon>Eukaryota</taxon>
        <taxon>Metamonada</taxon>
        <taxon>Preaxostyla</taxon>
        <taxon>Oxymonadida</taxon>
        <taxon>Blattamonas</taxon>
    </lineage>
</organism>
<comment type="caution">
    <text evidence="1">The sequence shown here is derived from an EMBL/GenBank/DDBJ whole genome shotgun (WGS) entry which is preliminary data.</text>
</comment>
<accession>A0ABQ9XNG0</accession>
<proteinExistence type="predicted"/>
<dbReference type="EMBL" id="JARBJD010000096">
    <property type="protein sequence ID" value="KAK2953054.1"/>
    <property type="molecule type" value="Genomic_DNA"/>
</dbReference>
<gene>
    <name evidence="1" type="ORF">BLNAU_12043</name>
</gene>